<dbReference type="AlphaFoldDB" id="A0A3S5CKC2"/>
<evidence type="ECO:0000256" key="1">
    <source>
        <dbReference type="SAM" id="MobiDB-lite"/>
    </source>
</evidence>
<accession>A0A3S5CKC2</accession>
<gene>
    <name evidence="2" type="ORF">PXEA_LOCUS21768</name>
</gene>
<comment type="caution">
    <text evidence="2">The sequence shown here is derived from an EMBL/GenBank/DDBJ whole genome shotgun (WGS) entry which is preliminary data.</text>
</comment>
<evidence type="ECO:0000313" key="3">
    <source>
        <dbReference type="Proteomes" id="UP000784294"/>
    </source>
</evidence>
<sequence length="52" mass="5609">MHEHSILRGSSNHPIVVSKVGLRGDPGPGTNQCRITGASKTNHFVVSTDEHF</sequence>
<keyword evidence="3" id="KW-1185">Reference proteome</keyword>
<protein>
    <submittedName>
        <fullName evidence="2">Uncharacterized protein</fullName>
    </submittedName>
</protein>
<organism evidence="2 3">
    <name type="scientific">Protopolystoma xenopodis</name>
    <dbReference type="NCBI Taxonomy" id="117903"/>
    <lineage>
        <taxon>Eukaryota</taxon>
        <taxon>Metazoa</taxon>
        <taxon>Spiralia</taxon>
        <taxon>Lophotrochozoa</taxon>
        <taxon>Platyhelminthes</taxon>
        <taxon>Monogenea</taxon>
        <taxon>Polyopisthocotylea</taxon>
        <taxon>Polystomatidea</taxon>
        <taxon>Polystomatidae</taxon>
        <taxon>Protopolystoma</taxon>
    </lineage>
</organism>
<name>A0A3S5CKC2_9PLAT</name>
<feature type="region of interest" description="Disordered" evidence="1">
    <location>
        <begin position="1"/>
        <end position="35"/>
    </location>
</feature>
<dbReference type="EMBL" id="CAAALY010094142">
    <property type="protein sequence ID" value="VEL28328.1"/>
    <property type="molecule type" value="Genomic_DNA"/>
</dbReference>
<evidence type="ECO:0000313" key="2">
    <source>
        <dbReference type="EMBL" id="VEL28328.1"/>
    </source>
</evidence>
<dbReference type="Proteomes" id="UP000784294">
    <property type="component" value="Unassembled WGS sequence"/>
</dbReference>
<proteinExistence type="predicted"/>
<reference evidence="2" key="1">
    <citation type="submission" date="2018-11" db="EMBL/GenBank/DDBJ databases">
        <authorList>
            <consortium name="Pathogen Informatics"/>
        </authorList>
    </citation>
    <scope>NUCLEOTIDE SEQUENCE</scope>
</reference>